<gene>
    <name evidence="1" type="ORF">SOCE836_027040</name>
</gene>
<dbReference type="EMBL" id="CP012672">
    <property type="protein sequence ID" value="AUX30595.1"/>
    <property type="molecule type" value="Genomic_DNA"/>
</dbReference>
<sequence>MRERQDSTASSAPQRPARSSVVAAELGCSRPPGAEPAALASAWLKAAYSAQSSFCAAAARAGSSWWISIMNRMSLAPPAHHLRLIVYRVGLRSCDMITPCRQNLVCVRNRDPGTRKGACIPPYFVFPLRIDGCPIAG</sequence>
<proteinExistence type="predicted"/>
<evidence type="ECO:0000313" key="1">
    <source>
        <dbReference type="EMBL" id="AUX30595.1"/>
    </source>
</evidence>
<reference evidence="1 2" key="1">
    <citation type="submission" date="2015-09" db="EMBL/GenBank/DDBJ databases">
        <title>Sorangium comparison.</title>
        <authorList>
            <person name="Zaburannyi N."/>
            <person name="Bunk B."/>
            <person name="Overmann J."/>
            <person name="Mueller R."/>
        </authorList>
    </citation>
    <scope>NUCLEOTIDE SEQUENCE [LARGE SCALE GENOMIC DNA]</scope>
    <source>
        <strain evidence="1 2">So ce836</strain>
    </source>
</reference>
<name>A0A4P2QKY5_SORCE</name>
<organism evidence="1 2">
    <name type="scientific">Sorangium cellulosum</name>
    <name type="common">Polyangium cellulosum</name>
    <dbReference type="NCBI Taxonomy" id="56"/>
    <lineage>
        <taxon>Bacteria</taxon>
        <taxon>Pseudomonadati</taxon>
        <taxon>Myxococcota</taxon>
        <taxon>Polyangia</taxon>
        <taxon>Polyangiales</taxon>
        <taxon>Polyangiaceae</taxon>
        <taxon>Sorangium</taxon>
    </lineage>
</organism>
<accession>A0A4P2QKY5</accession>
<dbReference type="Proteomes" id="UP000295497">
    <property type="component" value="Chromosome"/>
</dbReference>
<protein>
    <submittedName>
        <fullName evidence="1">Uncharacterized protein</fullName>
    </submittedName>
</protein>
<evidence type="ECO:0000313" key="2">
    <source>
        <dbReference type="Proteomes" id="UP000295497"/>
    </source>
</evidence>
<dbReference type="AlphaFoldDB" id="A0A4P2QKY5"/>